<dbReference type="GO" id="GO:0003983">
    <property type="term" value="F:UTP:glucose-1-phosphate uridylyltransferase activity"/>
    <property type="evidence" value="ECO:0007669"/>
    <property type="project" value="UniProtKB-EC"/>
</dbReference>
<evidence type="ECO:0000259" key="8">
    <source>
        <dbReference type="Pfam" id="PF00483"/>
    </source>
</evidence>
<dbReference type="GO" id="GO:0006011">
    <property type="term" value="P:UDP-alpha-D-glucose metabolic process"/>
    <property type="evidence" value="ECO:0007669"/>
    <property type="project" value="InterPro"/>
</dbReference>
<feature type="domain" description="Nucleotidyl transferase" evidence="8">
    <location>
        <begin position="13"/>
        <end position="266"/>
    </location>
</feature>
<keyword evidence="10" id="KW-1185">Reference proteome</keyword>
<dbReference type="CDD" id="cd02541">
    <property type="entry name" value="UGPase_prokaryotic"/>
    <property type="match status" value="1"/>
</dbReference>
<accession>C6HYP8</accession>
<evidence type="ECO:0000313" key="10">
    <source>
        <dbReference type="Proteomes" id="UP000009374"/>
    </source>
</evidence>
<dbReference type="NCBIfam" id="TIGR01099">
    <property type="entry name" value="galU"/>
    <property type="match status" value="1"/>
</dbReference>
<dbReference type="PANTHER" id="PTHR43197:SF1">
    <property type="entry name" value="UTP--GLUCOSE-1-PHOSPHATE URIDYLYLTRANSFERASE"/>
    <property type="match status" value="1"/>
</dbReference>
<evidence type="ECO:0000256" key="1">
    <source>
        <dbReference type="ARBA" id="ARBA00006890"/>
    </source>
</evidence>
<keyword evidence="4 7" id="KW-0808">Transferase</keyword>
<dbReference type="EMBL" id="GG693878">
    <property type="protein sequence ID" value="EES52333.1"/>
    <property type="molecule type" value="Genomic_DNA"/>
</dbReference>
<dbReference type="Proteomes" id="UP000009374">
    <property type="component" value="Unassembled WGS sequence"/>
</dbReference>
<protein>
    <recommendedName>
        <fullName evidence="3 7">UTP--glucose-1-phosphate uridylyltransferase</fullName>
        <ecNumber evidence="2 7">2.7.7.9</ecNumber>
    </recommendedName>
    <alternativeName>
        <fullName evidence="7">UDP-glucose pyrophosphorylase</fullName>
    </alternativeName>
</protein>
<dbReference type="Pfam" id="PF00483">
    <property type="entry name" value="NTP_transferase"/>
    <property type="match status" value="1"/>
</dbReference>
<evidence type="ECO:0000256" key="7">
    <source>
        <dbReference type="RuleBase" id="RU361259"/>
    </source>
</evidence>
<evidence type="ECO:0000256" key="6">
    <source>
        <dbReference type="ARBA" id="ARBA00048128"/>
    </source>
</evidence>
<dbReference type="InterPro" id="IPR005771">
    <property type="entry name" value="GalU_uridylyltTrfase_bac/arc"/>
</dbReference>
<sequence length="308" mass="33775">MHPVVRKAVFPLAGHGTRFLPMTKSSPKEMLPVIDKPVVQYVVEEAVAAGIEQMVMVTGRGKRAIEDHFDISYELEDVLKKKNKHALLSELQKISNLAQILYLRQKEALGLGHAVLCAELAVGDEPFAVALGDEILDGPKSGIEQLMEAYRELGAPVIGMQRVPLSEVSHYGIVAGGEIRPGLFRVERLVEKPRIEDAPSDFAIIGRYLLTPDVFDILRTQRPGVGGEIQLTDALNTLAANRPVYALEIKGDRFDTGDKMGFLKATVRFALKRPDLAEEFRHFLAATLGKEGSSSLGDGHDAGRFVAR</sequence>
<name>C6HYP8_9BACT</name>
<evidence type="ECO:0000313" key="9">
    <source>
        <dbReference type="EMBL" id="EES52333.1"/>
    </source>
</evidence>
<dbReference type="SUPFAM" id="SSF53448">
    <property type="entry name" value="Nucleotide-diphospho-sugar transferases"/>
    <property type="match status" value="1"/>
</dbReference>
<gene>
    <name evidence="9" type="ORF">UBAL3_94240125</name>
</gene>
<organism evidence="9 10">
    <name type="scientific">Leptospirillum ferrodiazotrophum</name>
    <dbReference type="NCBI Taxonomy" id="412449"/>
    <lineage>
        <taxon>Bacteria</taxon>
        <taxon>Pseudomonadati</taxon>
        <taxon>Nitrospirota</taxon>
        <taxon>Nitrospiria</taxon>
        <taxon>Nitrospirales</taxon>
        <taxon>Nitrospiraceae</taxon>
        <taxon>Leptospirillum</taxon>
    </lineage>
</organism>
<dbReference type="PANTHER" id="PTHR43197">
    <property type="entry name" value="UTP--GLUCOSE-1-PHOSPHATE URIDYLYLTRANSFERASE"/>
    <property type="match status" value="1"/>
</dbReference>
<dbReference type="InterPro" id="IPR029044">
    <property type="entry name" value="Nucleotide-diphossugar_trans"/>
</dbReference>
<keyword evidence="5 7" id="KW-0548">Nucleotidyltransferase</keyword>
<comment type="similarity">
    <text evidence="1 7">Belongs to the UDPGP type 2 family.</text>
</comment>
<evidence type="ECO:0000256" key="2">
    <source>
        <dbReference type="ARBA" id="ARBA00012415"/>
    </source>
</evidence>
<dbReference type="InterPro" id="IPR005835">
    <property type="entry name" value="NTP_transferase_dom"/>
</dbReference>
<evidence type="ECO:0000256" key="4">
    <source>
        <dbReference type="ARBA" id="ARBA00022679"/>
    </source>
</evidence>
<comment type="catalytic activity">
    <reaction evidence="6 7">
        <text>alpha-D-glucose 1-phosphate + UTP + H(+) = UDP-alpha-D-glucose + diphosphate</text>
        <dbReference type="Rhea" id="RHEA:19889"/>
        <dbReference type="ChEBI" id="CHEBI:15378"/>
        <dbReference type="ChEBI" id="CHEBI:33019"/>
        <dbReference type="ChEBI" id="CHEBI:46398"/>
        <dbReference type="ChEBI" id="CHEBI:58601"/>
        <dbReference type="ChEBI" id="CHEBI:58885"/>
        <dbReference type="EC" id="2.7.7.9"/>
    </reaction>
</comment>
<evidence type="ECO:0000256" key="5">
    <source>
        <dbReference type="ARBA" id="ARBA00022695"/>
    </source>
</evidence>
<evidence type="ECO:0000256" key="3">
    <source>
        <dbReference type="ARBA" id="ARBA00019048"/>
    </source>
</evidence>
<dbReference type="Gene3D" id="3.90.550.10">
    <property type="entry name" value="Spore Coat Polysaccharide Biosynthesis Protein SpsA, Chain A"/>
    <property type="match status" value="1"/>
</dbReference>
<proteinExistence type="inferred from homology"/>
<dbReference type="EC" id="2.7.7.9" evidence="2 7"/>
<dbReference type="AlphaFoldDB" id="C6HYP8"/>
<reference evidence="9 10" key="1">
    <citation type="journal article" date="2009" name="Appl. Environ. Microbiol.">
        <title>Community genomic and proteomic analyses of chemoautotrophic iron-oxidizing "Leptospirillum rubarum" (Group II) and "Leptospirillum ferrodiazotrophum" (Group III) bacteria in acid mine drainage biofilms.</title>
        <authorList>
            <person name="Goltsman D.S."/>
            <person name="Denef V.J."/>
            <person name="Singer S.W."/>
            <person name="VerBerkmoes N.C."/>
            <person name="Lefsrud M."/>
            <person name="Mueller R.S."/>
            <person name="Dick G.J."/>
            <person name="Sun C.L."/>
            <person name="Wheeler K.E."/>
            <person name="Zemla A."/>
            <person name="Baker B.J."/>
            <person name="Hauser L."/>
            <person name="Land M."/>
            <person name="Shah M.B."/>
            <person name="Thelen M.P."/>
            <person name="Hettich R.L."/>
            <person name="Banfield J.F."/>
        </authorList>
    </citation>
    <scope>NUCLEOTIDE SEQUENCE [LARGE SCALE GENOMIC DNA]</scope>
</reference>